<evidence type="ECO:0000259" key="2">
    <source>
        <dbReference type="Pfam" id="PF05193"/>
    </source>
</evidence>
<dbReference type="GO" id="GO:0046872">
    <property type="term" value="F:metal ion binding"/>
    <property type="evidence" value="ECO:0007669"/>
    <property type="project" value="InterPro"/>
</dbReference>
<dbReference type="EMBL" id="VBAO01000030">
    <property type="protein sequence ID" value="TMI84453.1"/>
    <property type="molecule type" value="Genomic_DNA"/>
</dbReference>
<protein>
    <submittedName>
        <fullName evidence="3">Insulinase family protein</fullName>
    </submittedName>
</protein>
<dbReference type="AlphaFoldDB" id="A0A537JLM8"/>
<dbReference type="PANTHER" id="PTHR11851:SF224">
    <property type="entry name" value="PROCESSING PROTEASE"/>
    <property type="match status" value="1"/>
</dbReference>
<proteinExistence type="predicted"/>
<evidence type="ECO:0000313" key="3">
    <source>
        <dbReference type="EMBL" id="TMI84453.1"/>
    </source>
</evidence>
<evidence type="ECO:0000313" key="4">
    <source>
        <dbReference type="Proteomes" id="UP000320048"/>
    </source>
</evidence>
<reference evidence="3 4" key="1">
    <citation type="journal article" date="2019" name="Nat. Microbiol.">
        <title>Mediterranean grassland soil C-N compound turnover is dependent on rainfall and depth, and is mediated by genomically divergent microorganisms.</title>
        <authorList>
            <person name="Diamond S."/>
            <person name="Andeer P.F."/>
            <person name="Li Z."/>
            <person name="Crits-Christoph A."/>
            <person name="Burstein D."/>
            <person name="Anantharaman K."/>
            <person name="Lane K.R."/>
            <person name="Thomas B.C."/>
            <person name="Pan C."/>
            <person name="Northen T.R."/>
            <person name="Banfield J.F."/>
        </authorList>
    </citation>
    <scope>NUCLEOTIDE SEQUENCE [LARGE SCALE GENOMIC DNA]</scope>
    <source>
        <strain evidence="3">NP_7</strain>
    </source>
</reference>
<dbReference type="Proteomes" id="UP000320048">
    <property type="component" value="Unassembled WGS sequence"/>
</dbReference>
<dbReference type="Pfam" id="PF00675">
    <property type="entry name" value="Peptidase_M16"/>
    <property type="match status" value="1"/>
</dbReference>
<sequence>MGPGRPPRPPPMSNPVVRGLALPITPGAVLREPLGHGAVALIREKHANPAVTILGYLRAGAMHDPEGREGLGLFTASMLTRGTAAYTSQGLALVLDSLGASLSVRGDLEGVAVSARCLAEDVEQILGLAAEVILRPVFPPEEIEKQRGRIITGIREGRLDTRTAAEKAFREVTYPPRHPHHRTPEGEEASIAAVTRDDLVAFHRRYYRPDGFAVAVVGDVVPAGILERLRTLWDGWRPQAAVEAVVPPPVRPASSVQRKAVAIPGKAQADIVLGVPGFSRLSPDFYSAMMADLILGRLGLMGRLGASVRDEEGLAYYVYSQAQAGFLAGPWAVHAGVSPRNVERAVEGIVREIRGLQREPVRGGELRDAQDYLVGSLAVRLETDAGIAQALLEIELFDLGLDYLLRYPALIRGITPEAIGAAASRYFNLDGYTVATAVPA</sequence>
<dbReference type="InterPro" id="IPR011765">
    <property type="entry name" value="Pept_M16_N"/>
</dbReference>
<dbReference type="InterPro" id="IPR050361">
    <property type="entry name" value="MPP/UQCRC_Complex"/>
</dbReference>
<feature type="domain" description="Peptidase M16 C-terminal" evidence="2">
    <location>
        <begin position="194"/>
        <end position="371"/>
    </location>
</feature>
<gene>
    <name evidence="3" type="ORF">E6H04_01330</name>
</gene>
<accession>A0A537JLM8</accession>
<dbReference type="InterPro" id="IPR011249">
    <property type="entry name" value="Metalloenz_LuxS/M16"/>
</dbReference>
<evidence type="ECO:0000259" key="1">
    <source>
        <dbReference type="Pfam" id="PF00675"/>
    </source>
</evidence>
<dbReference type="Gene3D" id="3.30.830.10">
    <property type="entry name" value="Metalloenzyme, LuxS/M16 peptidase-like"/>
    <property type="match status" value="2"/>
</dbReference>
<comment type="caution">
    <text evidence="3">The sequence shown here is derived from an EMBL/GenBank/DDBJ whole genome shotgun (WGS) entry which is preliminary data.</text>
</comment>
<dbReference type="Pfam" id="PF05193">
    <property type="entry name" value="Peptidase_M16_C"/>
    <property type="match status" value="1"/>
</dbReference>
<dbReference type="SUPFAM" id="SSF63411">
    <property type="entry name" value="LuxS/MPP-like metallohydrolase"/>
    <property type="match status" value="2"/>
</dbReference>
<dbReference type="InterPro" id="IPR007863">
    <property type="entry name" value="Peptidase_M16_C"/>
</dbReference>
<dbReference type="PANTHER" id="PTHR11851">
    <property type="entry name" value="METALLOPROTEASE"/>
    <property type="match status" value="1"/>
</dbReference>
<organism evidence="3 4">
    <name type="scientific">Candidatus Segetimicrobium genomatis</name>
    <dbReference type="NCBI Taxonomy" id="2569760"/>
    <lineage>
        <taxon>Bacteria</taxon>
        <taxon>Bacillati</taxon>
        <taxon>Candidatus Sysuimicrobiota</taxon>
        <taxon>Candidatus Sysuimicrobiia</taxon>
        <taxon>Candidatus Sysuimicrobiales</taxon>
        <taxon>Candidatus Segetimicrobiaceae</taxon>
        <taxon>Candidatus Segetimicrobium</taxon>
    </lineage>
</organism>
<name>A0A537JLM8_9BACT</name>
<feature type="domain" description="Peptidase M16 N-terminal" evidence="1">
    <location>
        <begin position="41"/>
        <end position="155"/>
    </location>
</feature>